<keyword evidence="2" id="KW-1185">Reference proteome</keyword>
<gene>
    <name evidence="1" type="ORF">Aple_095240</name>
</gene>
<proteinExistence type="predicted"/>
<organism evidence="1 2">
    <name type="scientific">Acrocarpospora pleiomorpha</name>
    <dbReference type="NCBI Taxonomy" id="90975"/>
    <lineage>
        <taxon>Bacteria</taxon>
        <taxon>Bacillati</taxon>
        <taxon>Actinomycetota</taxon>
        <taxon>Actinomycetes</taxon>
        <taxon>Streptosporangiales</taxon>
        <taxon>Streptosporangiaceae</taxon>
        <taxon>Acrocarpospora</taxon>
    </lineage>
</organism>
<comment type="caution">
    <text evidence="1">The sequence shown here is derived from an EMBL/GenBank/DDBJ whole genome shotgun (WGS) entry which is preliminary data.</text>
</comment>
<accession>A0A5M3XZU5</accession>
<evidence type="ECO:0000313" key="1">
    <source>
        <dbReference type="EMBL" id="GES26625.1"/>
    </source>
</evidence>
<reference evidence="1 2" key="1">
    <citation type="submission" date="2019-10" db="EMBL/GenBank/DDBJ databases">
        <title>Whole genome shotgun sequence of Acrocarpospora pleiomorpha NBRC 16267.</title>
        <authorList>
            <person name="Ichikawa N."/>
            <person name="Kimura A."/>
            <person name="Kitahashi Y."/>
            <person name="Komaki H."/>
            <person name="Oguchi A."/>
        </authorList>
    </citation>
    <scope>NUCLEOTIDE SEQUENCE [LARGE SCALE GENOMIC DNA]</scope>
    <source>
        <strain evidence="1 2">NBRC 16267</strain>
    </source>
</reference>
<dbReference type="AlphaFoldDB" id="A0A5M3XZU5"/>
<dbReference type="Proteomes" id="UP000377595">
    <property type="component" value="Unassembled WGS sequence"/>
</dbReference>
<sequence length="87" mass="9375">MGVTYFGAQAHRLLWLADENQIEAALVDRYGRFRPRLDFGELHVAVQAGPAARLPPTAGVASKALTPSARRSSWAERDTNACALAPA</sequence>
<dbReference type="EMBL" id="BLAF01000092">
    <property type="protein sequence ID" value="GES26625.1"/>
    <property type="molecule type" value="Genomic_DNA"/>
</dbReference>
<protein>
    <submittedName>
        <fullName evidence="1">Uncharacterized protein</fullName>
    </submittedName>
</protein>
<name>A0A5M3XZU5_9ACTN</name>
<evidence type="ECO:0000313" key="2">
    <source>
        <dbReference type="Proteomes" id="UP000377595"/>
    </source>
</evidence>